<comment type="caution">
    <text evidence="2">The sequence shown here is derived from an EMBL/GenBank/DDBJ whole genome shotgun (WGS) entry which is preliminary data.</text>
</comment>
<keyword evidence="3" id="KW-1185">Reference proteome</keyword>
<proteinExistence type="predicted"/>
<reference evidence="2 3" key="1">
    <citation type="submission" date="2019-09" db="EMBL/GenBank/DDBJ databases">
        <title>Genome Sequence of Larkinella sp MA1.</title>
        <authorList>
            <person name="Srinivasan S."/>
        </authorList>
    </citation>
    <scope>NUCLEOTIDE SEQUENCE [LARGE SCALE GENOMIC DNA]</scope>
    <source>
        <strain evidence="2 3">MA1</strain>
    </source>
</reference>
<dbReference type="RefSeq" id="WP_150874515.1">
    <property type="nucleotide sequence ID" value="NZ_VTWS01000001.1"/>
</dbReference>
<keyword evidence="1" id="KW-0812">Transmembrane</keyword>
<feature type="transmembrane region" description="Helical" evidence="1">
    <location>
        <begin position="48"/>
        <end position="65"/>
    </location>
</feature>
<evidence type="ECO:0000256" key="1">
    <source>
        <dbReference type="SAM" id="Phobius"/>
    </source>
</evidence>
<keyword evidence="1" id="KW-0472">Membrane</keyword>
<gene>
    <name evidence="2" type="ORF">F0P93_00965</name>
</gene>
<protein>
    <submittedName>
        <fullName evidence="2">Uncharacterized protein</fullName>
    </submittedName>
</protein>
<dbReference type="EMBL" id="VTWS01000001">
    <property type="protein sequence ID" value="KAA9356355.1"/>
    <property type="molecule type" value="Genomic_DNA"/>
</dbReference>
<dbReference type="AlphaFoldDB" id="A0A5N1JIT7"/>
<keyword evidence="1" id="KW-1133">Transmembrane helix</keyword>
<feature type="transmembrane region" description="Helical" evidence="1">
    <location>
        <begin position="20"/>
        <end position="42"/>
    </location>
</feature>
<accession>A0A5N1JIT7</accession>
<organism evidence="2 3">
    <name type="scientific">Larkinella humicola</name>
    <dbReference type="NCBI Taxonomy" id="2607654"/>
    <lineage>
        <taxon>Bacteria</taxon>
        <taxon>Pseudomonadati</taxon>
        <taxon>Bacteroidota</taxon>
        <taxon>Cytophagia</taxon>
        <taxon>Cytophagales</taxon>
        <taxon>Spirosomataceae</taxon>
        <taxon>Larkinella</taxon>
    </lineage>
</organism>
<sequence>MRFRQPVHFLQSRYSTQSIWIFIGVISWTVPLGIYNWFGPLYFSDGRILVASTLMGYVVCGLLLLV</sequence>
<evidence type="ECO:0000313" key="2">
    <source>
        <dbReference type="EMBL" id="KAA9356355.1"/>
    </source>
</evidence>
<dbReference type="Proteomes" id="UP000326344">
    <property type="component" value="Unassembled WGS sequence"/>
</dbReference>
<name>A0A5N1JIT7_9BACT</name>
<evidence type="ECO:0000313" key="3">
    <source>
        <dbReference type="Proteomes" id="UP000326344"/>
    </source>
</evidence>